<keyword evidence="17" id="KW-1185">Reference proteome</keyword>
<keyword evidence="5" id="KW-0862">Zinc</keyword>
<dbReference type="OrthoDB" id="9804262at2"/>
<evidence type="ECO:0000256" key="7">
    <source>
        <dbReference type="ARBA" id="ARBA00023029"/>
    </source>
</evidence>
<dbReference type="Gene3D" id="3.30.65.10">
    <property type="entry name" value="Bacterial Topoisomerase I, domain 1"/>
    <property type="match status" value="4"/>
</dbReference>
<dbReference type="InterPro" id="IPR034149">
    <property type="entry name" value="TOPRIM_TopoI"/>
</dbReference>
<evidence type="ECO:0000313" key="18">
    <source>
        <dbReference type="Proteomes" id="UP000501926"/>
    </source>
</evidence>
<dbReference type="Gene3D" id="2.70.20.10">
    <property type="entry name" value="Topoisomerase I, domain 3"/>
    <property type="match status" value="1"/>
</dbReference>
<keyword evidence="6" id="KW-0460">Magnesium</keyword>
<dbReference type="SMART" id="SM00436">
    <property type="entry name" value="TOP1Bc"/>
    <property type="match status" value="1"/>
</dbReference>
<dbReference type="InterPro" id="IPR003602">
    <property type="entry name" value="Topo_IA_DNA-bd_dom"/>
</dbReference>
<dbReference type="PANTHER" id="PTHR42785:SF1">
    <property type="entry name" value="DNA TOPOISOMERASE"/>
    <property type="match status" value="1"/>
</dbReference>
<comment type="function">
    <text evidence="10">Releases the supercoiling and torsional tension of DNA, which is introduced during the DNA replication and transcription, by transiently cleaving and rejoining one strand of the DNA duplex. Introduces a single-strand break via transesterification at a target site in duplex DNA. The scissile phosphodiester is attacked by the catalytic tyrosine of the enzyme, resulting in the formation of a DNA-(5'-phosphotyrosyl)-enzyme intermediate and the expulsion of a 3'-OH DNA strand. The free DNA strand then undergoes passage around the unbroken strand, thus removing DNA supercoils. Finally, in the religation step, the DNA 3'-OH attacks the covalent intermediate to expel the active-site tyrosine and restore the DNA phosphodiester backbone.</text>
</comment>
<evidence type="ECO:0000259" key="12">
    <source>
        <dbReference type="PROSITE" id="PS50880"/>
    </source>
</evidence>
<dbReference type="SUPFAM" id="SSF57783">
    <property type="entry name" value="Zinc beta-ribbon"/>
    <property type="match status" value="3"/>
</dbReference>
<dbReference type="SMART" id="SM00437">
    <property type="entry name" value="TOP1Ac"/>
    <property type="match status" value="1"/>
</dbReference>
<dbReference type="EMBL" id="CT573072">
    <property type="protein sequence ID" value="CAJ72302.1"/>
    <property type="molecule type" value="Genomic_DNA"/>
</dbReference>
<feature type="domain" description="Toprim" evidence="12">
    <location>
        <begin position="6"/>
        <end position="116"/>
    </location>
</feature>
<evidence type="ECO:0000256" key="3">
    <source>
        <dbReference type="ARBA" id="ARBA00022723"/>
    </source>
</evidence>
<evidence type="ECO:0000256" key="2">
    <source>
        <dbReference type="ARBA" id="ARBA00009446"/>
    </source>
</evidence>
<feature type="site" description="Interaction with DNA" evidence="10">
    <location>
        <position position="143"/>
    </location>
</feature>
<sequence length="773" mass="87925">MAKSKTNLVIVESPAKAKTISKFLDASFFVKSSMGHVRDLPAKKLSVDIENDFTPEYKVIPSREKLIKELISDSKKASTVYLASDLDREGEAIAWHLYKVLDIPPEKIRRVTFNEITKDAIQEAFKQYGPINMEKVNAQQARRILDRIVGYKISPLLWKKIAKRLSAGRVQSVAVRLIVEREKEINEFKPHEYWKITAELKTISGDKKSDDIKPFKALLQKLEDKNIEIKNEQQAKEITEKLQNASFIITNIKKQTKRNNAPPPFTTSLLQQQASTRLQFSAKKTMLIAQQLYEGIDVGADGPAGLITYMRTDSFHVSDHALTSCRNFIESNYGKDYLPEKPNIYASNKKGTQGAHEAVRPTYLEYTPESIKQFLTKDQHKLYELIWKRFVASQMKPALYAITDVEITSNRYIFKTRGRELLFDGHTLISGHEVDREEQILPPLEKDHVLELIQLLPTQHFTQPPPRYSEASLVKTLEKMGIGRPSTYATIISTIQDRGYVKQEKRAFYATELGILVTEKLIEHFQKIMDVNFTSHMEDELDKIEEKKIDWLTVLKEFYEPFKIDLEKAIGEMKSVKGTPEESDRICNLCSKPMVIRWGRHGKFFGCSAFPECKNTMPLDEKGEAAPPETSDQACEKCGSPMIIKTSRHGKFMACSAYPNCKNTKSLTGETTKVEPTNEKCEKCGSPMVIRFSKKGRFMGCSGYPKCRNIKSLPTGIKCPRDECGGDLIQRYSKKGGIFFGCSKYPDCDYISKELPIAGEEPTSENETDSSNK</sequence>
<evidence type="ECO:0000256" key="8">
    <source>
        <dbReference type="ARBA" id="ARBA00023125"/>
    </source>
</evidence>
<dbReference type="Pfam" id="PF01396">
    <property type="entry name" value="Zn_ribbon_Top1"/>
    <property type="match status" value="4"/>
</dbReference>
<dbReference type="InterPro" id="IPR023406">
    <property type="entry name" value="Topo_IA_AS"/>
</dbReference>
<dbReference type="InterPro" id="IPR005733">
    <property type="entry name" value="TopoI_bac-type"/>
</dbReference>
<keyword evidence="3" id="KW-0479">Metal-binding</keyword>
<dbReference type="InterPro" id="IPR000380">
    <property type="entry name" value="Topo_IA"/>
</dbReference>
<evidence type="ECO:0000259" key="13">
    <source>
        <dbReference type="PROSITE" id="PS52039"/>
    </source>
</evidence>
<dbReference type="PROSITE" id="PS00396">
    <property type="entry name" value="TOPO_IA_1"/>
    <property type="match status" value="1"/>
</dbReference>
<dbReference type="NCBIfam" id="TIGR01051">
    <property type="entry name" value="topA_bact"/>
    <property type="match status" value="1"/>
</dbReference>
<evidence type="ECO:0000256" key="11">
    <source>
        <dbReference type="SAM" id="Coils"/>
    </source>
</evidence>
<dbReference type="GO" id="GO:0006265">
    <property type="term" value="P:DNA topological change"/>
    <property type="evidence" value="ECO:0007669"/>
    <property type="project" value="UniProtKB-UniRule"/>
</dbReference>
<feature type="site" description="Interaction with DNA" evidence="10">
    <location>
        <position position="498"/>
    </location>
</feature>
<feature type="domain" description="Topo IA-type catalytic" evidence="13">
    <location>
        <begin position="132"/>
        <end position="566"/>
    </location>
</feature>
<dbReference type="Proteomes" id="UP000221734">
    <property type="component" value="Chromosome Kuenenia_stuttgartiensis_MBR1"/>
</dbReference>
<dbReference type="EMBL" id="CP049055">
    <property type="protein sequence ID" value="QII10333.1"/>
    <property type="molecule type" value="Genomic_DNA"/>
</dbReference>
<dbReference type="PROSITE" id="PS50880">
    <property type="entry name" value="TOPRIM"/>
    <property type="match status" value="1"/>
</dbReference>
<dbReference type="Pfam" id="PF01751">
    <property type="entry name" value="Toprim"/>
    <property type="match status" value="1"/>
</dbReference>
<dbReference type="InterPro" id="IPR013824">
    <property type="entry name" value="Topo_IA_cen_sub1"/>
</dbReference>
<dbReference type="Gene3D" id="1.10.290.10">
    <property type="entry name" value="Topoisomerase I, domain 4"/>
    <property type="match status" value="1"/>
</dbReference>
<keyword evidence="8 10" id="KW-0238">DNA-binding</keyword>
<keyword evidence="4" id="KW-0863">Zinc-finger</keyword>
<feature type="site" description="Interaction with DNA" evidence="10">
    <location>
        <position position="151"/>
    </location>
</feature>
<comment type="similarity">
    <text evidence="2 10">Belongs to the type IA topoisomerase family.</text>
</comment>
<dbReference type="InterPro" id="IPR013825">
    <property type="entry name" value="Topo_IA_cen_sub2"/>
</dbReference>
<reference evidence="14" key="1">
    <citation type="journal article" date="2006" name="Nature">
        <title>Deciphering the evolution and metabolism of an anammox bacterium from a community genome.</title>
        <authorList>
            <person name="Strous M."/>
            <person name="Pelletier E."/>
            <person name="Mangenot S."/>
            <person name="Rattei T."/>
            <person name="Lehner A."/>
            <person name="Taylor M.W."/>
            <person name="Horn M."/>
            <person name="Daims H."/>
            <person name="Bartol-Mavel D."/>
            <person name="Wincker P."/>
            <person name="Barbe V."/>
            <person name="Fonknechten N."/>
            <person name="Vallenet D."/>
            <person name="Segurens B."/>
            <person name="Schenowitz-Truong C."/>
            <person name="Medigue C."/>
            <person name="Collingro A."/>
            <person name="Snel B."/>
            <person name="Dutilh B.E."/>
            <person name="OpDenCamp H.J.M."/>
            <person name="vanDerDrift C."/>
            <person name="Cirpus I."/>
            <person name="vanDePas-Schoonen K.T."/>
            <person name="Harhangi H.R."/>
            <person name="vanNiftrik L."/>
            <person name="Schmid M."/>
            <person name="Keltjens J."/>
            <person name="vanDeVossenberg J."/>
            <person name="Kartal B."/>
            <person name="Meier H."/>
            <person name="Frishman D."/>
            <person name="Huynen M.A."/>
            <person name="Mewes H."/>
            <person name="Weissenbach J."/>
            <person name="Jetten M.S.M."/>
            <person name="Wagner M."/>
            <person name="LePaslier D."/>
        </authorList>
    </citation>
    <scope>NUCLEOTIDE SEQUENCE</scope>
</reference>
<dbReference type="GO" id="GO:0008270">
    <property type="term" value="F:zinc ion binding"/>
    <property type="evidence" value="ECO:0007669"/>
    <property type="project" value="UniProtKB-KW"/>
</dbReference>
<evidence type="ECO:0000256" key="10">
    <source>
        <dbReference type="HAMAP-Rule" id="MF_00952"/>
    </source>
</evidence>
<dbReference type="InterPro" id="IPR013498">
    <property type="entry name" value="Topo_IA_Znf"/>
</dbReference>
<dbReference type="AlphaFoldDB" id="Q1PYZ6"/>
<dbReference type="InterPro" id="IPR028612">
    <property type="entry name" value="Topoisom_1_IA"/>
</dbReference>
<dbReference type="Gene3D" id="1.10.460.10">
    <property type="entry name" value="Topoisomerase I, domain 2"/>
    <property type="match status" value="1"/>
</dbReference>
<comment type="catalytic activity">
    <reaction evidence="1 10">
        <text>ATP-independent breakage of single-stranded DNA, followed by passage and rejoining.</text>
        <dbReference type="EC" id="5.6.2.1"/>
    </reaction>
</comment>
<feature type="coiled-coil region" evidence="11">
    <location>
        <begin position="215"/>
        <end position="242"/>
    </location>
</feature>
<dbReference type="EMBL" id="LT934425">
    <property type="protein sequence ID" value="SOH03836.1"/>
    <property type="molecule type" value="Genomic_DNA"/>
</dbReference>
<dbReference type="CDD" id="cd03363">
    <property type="entry name" value="TOPRIM_TopoIA_TopoI"/>
    <property type="match status" value="1"/>
</dbReference>
<feature type="site" description="Interaction with DNA" evidence="10">
    <location>
        <position position="36"/>
    </location>
</feature>
<evidence type="ECO:0000313" key="15">
    <source>
        <dbReference type="EMBL" id="QII10333.1"/>
    </source>
</evidence>
<reference evidence="14" key="2">
    <citation type="submission" date="2006-01" db="EMBL/GenBank/DDBJ databases">
        <authorList>
            <person name="Genoscope"/>
        </authorList>
    </citation>
    <scope>NUCLEOTIDE SEQUENCE</scope>
</reference>
<dbReference type="InterPro" id="IPR023405">
    <property type="entry name" value="Topo_IA_core_domain"/>
</dbReference>
<keyword evidence="7 10" id="KW-0799">Topoisomerase</keyword>
<dbReference type="PROSITE" id="PS52039">
    <property type="entry name" value="TOPO_IA_2"/>
    <property type="match status" value="1"/>
</dbReference>
<keyword evidence="11" id="KW-0175">Coiled coil</keyword>
<dbReference type="CDD" id="cd00186">
    <property type="entry name" value="TOP1Ac"/>
    <property type="match status" value="1"/>
</dbReference>
<evidence type="ECO:0000313" key="16">
    <source>
        <dbReference type="EMBL" id="SOH03836.1"/>
    </source>
</evidence>
<proteinExistence type="inferred from homology"/>
<organism evidence="14">
    <name type="scientific">Kuenenia stuttgartiensis</name>
    <dbReference type="NCBI Taxonomy" id="174633"/>
    <lineage>
        <taxon>Bacteria</taxon>
        <taxon>Pseudomonadati</taxon>
        <taxon>Planctomycetota</taxon>
        <taxon>Candidatus Brocadiia</taxon>
        <taxon>Candidatus Brocadiales</taxon>
        <taxon>Candidatus Brocadiaceae</taxon>
        <taxon>Candidatus Kuenenia</taxon>
    </lineage>
</organism>
<gene>
    <name evidence="10 14" type="primary">topA</name>
    <name evidence="15" type="ORF">KsCSTR_09540</name>
    <name evidence="16" type="ORF">KSMBR1_1335</name>
    <name evidence="14" type="ORF">kustd1557</name>
</gene>
<dbReference type="GO" id="GO:0003677">
    <property type="term" value="F:DNA binding"/>
    <property type="evidence" value="ECO:0007669"/>
    <property type="project" value="UniProtKB-KW"/>
</dbReference>
<dbReference type="InterPro" id="IPR013497">
    <property type="entry name" value="Topo_IA_cen"/>
</dbReference>
<dbReference type="SMART" id="SM00493">
    <property type="entry name" value="TOPRIM"/>
    <property type="match status" value="1"/>
</dbReference>
<dbReference type="InterPro" id="IPR003601">
    <property type="entry name" value="Topo_IA_2"/>
</dbReference>
<evidence type="ECO:0000256" key="4">
    <source>
        <dbReference type="ARBA" id="ARBA00022771"/>
    </source>
</evidence>
<dbReference type="SUPFAM" id="SSF56712">
    <property type="entry name" value="Prokaryotic type I DNA topoisomerase"/>
    <property type="match status" value="1"/>
</dbReference>
<evidence type="ECO:0000256" key="9">
    <source>
        <dbReference type="ARBA" id="ARBA00023235"/>
    </source>
</evidence>
<dbReference type="EC" id="5.6.2.1" evidence="10"/>
<dbReference type="Gene3D" id="3.40.50.140">
    <property type="match status" value="1"/>
</dbReference>
<feature type="site" description="Interaction with DNA" evidence="10">
    <location>
        <position position="158"/>
    </location>
</feature>
<dbReference type="PRINTS" id="PR00417">
    <property type="entry name" value="PRTPISMRASEI"/>
</dbReference>
<reference evidence="16" key="3">
    <citation type="submission" date="2017-10" db="EMBL/GenBank/DDBJ databases">
        <authorList>
            <person name="Banno H."/>
            <person name="Chua N.-H."/>
        </authorList>
    </citation>
    <scope>NUCLEOTIDE SEQUENCE [LARGE SCALE GENOMIC DNA]</scope>
    <source>
        <strain evidence="16">Kuenenia_mbr1_ru-nijmegen</strain>
    </source>
</reference>
<feature type="region of interest" description="Interaction with DNA" evidence="10">
    <location>
        <begin position="166"/>
        <end position="171"/>
    </location>
</feature>
<accession>Q1PYZ6</accession>
<feature type="active site" description="O-(5'-phospho-DNA)-tyrosine intermediate" evidence="10">
    <location>
        <position position="309"/>
    </location>
</feature>
<feature type="site" description="Interaction with DNA" evidence="10">
    <location>
        <position position="146"/>
    </location>
</feature>
<reference evidence="15 18" key="5">
    <citation type="submission" date="2020-02" db="EMBL/GenBank/DDBJ databases">
        <title>Newly sequenced genome of strain CSTR1 showed variability in Candidatus Kuenenia stuttgartiensis genomes.</title>
        <authorList>
            <person name="Ding C."/>
            <person name="Adrian L."/>
        </authorList>
    </citation>
    <scope>NUCLEOTIDE SEQUENCE [LARGE SCALE GENOMIC DNA]</scope>
    <source>
        <strain evidence="15 18">CSTR1</strain>
    </source>
</reference>
<feature type="site" description="Interaction with DNA" evidence="10">
    <location>
        <position position="311"/>
    </location>
</feature>
<keyword evidence="9 10" id="KW-0413">Isomerase</keyword>
<dbReference type="GO" id="GO:0005694">
    <property type="term" value="C:chromosome"/>
    <property type="evidence" value="ECO:0007669"/>
    <property type="project" value="InterPro"/>
</dbReference>
<protein>
    <recommendedName>
        <fullName evidence="10">DNA topoisomerase 1</fullName>
        <ecNumber evidence="10">5.6.2.1</ecNumber>
    </recommendedName>
    <alternativeName>
        <fullName evidence="10">DNA topoisomerase I</fullName>
    </alternativeName>
</protein>
<evidence type="ECO:0000256" key="6">
    <source>
        <dbReference type="ARBA" id="ARBA00022842"/>
    </source>
</evidence>
<dbReference type="Pfam" id="PF01131">
    <property type="entry name" value="Topoisom_bac"/>
    <property type="match status" value="1"/>
</dbReference>
<dbReference type="InterPro" id="IPR006171">
    <property type="entry name" value="TOPRIM_dom"/>
</dbReference>
<feature type="site" description="Interaction with DNA" evidence="10">
    <location>
        <position position="142"/>
    </location>
</feature>
<evidence type="ECO:0000256" key="1">
    <source>
        <dbReference type="ARBA" id="ARBA00000213"/>
    </source>
</evidence>
<dbReference type="RefSeq" id="WP_099324600.1">
    <property type="nucleotide sequence ID" value="NZ_CP049055.1"/>
</dbReference>
<comment type="subunit">
    <text evidence="10">Monomer.</text>
</comment>
<evidence type="ECO:0000313" key="14">
    <source>
        <dbReference type="EMBL" id="CAJ72302.1"/>
    </source>
</evidence>
<dbReference type="KEGG" id="kst:KSMBR1_1335"/>
<dbReference type="PANTHER" id="PTHR42785">
    <property type="entry name" value="DNA TOPOISOMERASE, TYPE IA, CORE"/>
    <property type="match status" value="1"/>
</dbReference>
<name>Q1PYZ6_KUEST</name>
<reference evidence="17" key="4">
    <citation type="submission" date="2017-10" db="EMBL/GenBank/DDBJ databases">
        <authorList>
            <person name="Frank J."/>
        </authorList>
    </citation>
    <scope>NUCLEOTIDE SEQUENCE [LARGE SCALE GENOMIC DNA]</scope>
</reference>
<dbReference type="Proteomes" id="UP000501926">
    <property type="component" value="Chromosome"/>
</dbReference>
<dbReference type="HAMAP" id="MF_00952">
    <property type="entry name" value="Topoisom_1_prok"/>
    <property type="match status" value="1"/>
</dbReference>
<evidence type="ECO:0000256" key="5">
    <source>
        <dbReference type="ARBA" id="ARBA00022833"/>
    </source>
</evidence>
<dbReference type="GO" id="GO:0003917">
    <property type="term" value="F:DNA topoisomerase type I (single strand cut, ATP-independent) activity"/>
    <property type="evidence" value="ECO:0007669"/>
    <property type="project" value="UniProtKB-UniRule"/>
</dbReference>
<dbReference type="InterPro" id="IPR013826">
    <property type="entry name" value="Topo_IA_cen_sub3"/>
</dbReference>
<evidence type="ECO:0000313" key="17">
    <source>
        <dbReference type="Proteomes" id="UP000221734"/>
    </source>
</evidence>